<keyword evidence="12" id="KW-1185">Reference proteome</keyword>
<keyword evidence="7 10" id="KW-0472">Membrane</keyword>
<dbReference type="GO" id="GO:0012505">
    <property type="term" value="C:endomembrane system"/>
    <property type="evidence" value="ECO:0007669"/>
    <property type="project" value="UniProtKB-SubCell"/>
</dbReference>
<protein>
    <recommendedName>
        <fullName evidence="13">Aquaporin 8</fullName>
    </recommendedName>
</protein>
<evidence type="ECO:0000256" key="1">
    <source>
        <dbReference type="ARBA" id="ARBA00004127"/>
    </source>
</evidence>
<dbReference type="GO" id="GO:0005886">
    <property type="term" value="C:plasma membrane"/>
    <property type="evidence" value="ECO:0007669"/>
    <property type="project" value="TreeGrafter"/>
</dbReference>
<sequence length="259" mass="26582">MSTLSAGKGDCEKAGRHKSSGGRRVYDTYVLPCVAEFFGTGLFVFTGCASLIENSPGTGRLQPAVAHGVALAISVAITAGVSGGHINPAVSLGAVLCGGLNVLLLIPFWAAQFCGGLVGAGLARAVSSRTNFINATGGAFTSIKTDEQVARRPGAEIVMTFYLVLTVCMGAINKQSKTPLAPFCIGLTLTVAILGGGGVSGACLNPARALGPAVVANYWSYHWVYWVGPLVAAVIVGLVLRLLLGDPGIRLVMKTETFA</sequence>
<dbReference type="PRINTS" id="PR02020">
    <property type="entry name" value="AQUAPORIN8"/>
</dbReference>
<accession>A0A9Q1F7A7</accession>
<evidence type="ECO:0000313" key="11">
    <source>
        <dbReference type="EMBL" id="KAJ8352489.1"/>
    </source>
</evidence>
<dbReference type="FunFam" id="1.20.1080.10:FF:000019">
    <property type="entry name" value="AQuaPorin or aquaglyceroporin related"/>
    <property type="match status" value="1"/>
</dbReference>
<dbReference type="GO" id="GO:0019755">
    <property type="term" value="P:one-carbon compound transport"/>
    <property type="evidence" value="ECO:0007669"/>
    <property type="project" value="UniProtKB-ARBA"/>
</dbReference>
<evidence type="ECO:0008006" key="13">
    <source>
        <dbReference type="Google" id="ProtNLM"/>
    </source>
</evidence>
<comment type="caution">
    <text evidence="11">The sequence shown here is derived from an EMBL/GenBank/DDBJ whole genome shotgun (WGS) entry which is preliminary data.</text>
</comment>
<dbReference type="SUPFAM" id="SSF81338">
    <property type="entry name" value="Aquaporin-like"/>
    <property type="match status" value="1"/>
</dbReference>
<dbReference type="GO" id="GO:0005737">
    <property type="term" value="C:cytoplasm"/>
    <property type="evidence" value="ECO:0007669"/>
    <property type="project" value="UniProtKB-ARBA"/>
</dbReference>
<feature type="transmembrane region" description="Helical" evidence="10">
    <location>
        <begin position="223"/>
        <end position="244"/>
    </location>
</feature>
<dbReference type="GO" id="GO:0015250">
    <property type="term" value="F:water channel activity"/>
    <property type="evidence" value="ECO:0007669"/>
    <property type="project" value="TreeGrafter"/>
</dbReference>
<dbReference type="InterPro" id="IPR023271">
    <property type="entry name" value="Aquaporin-like"/>
</dbReference>
<comment type="subcellular location">
    <subcellularLocation>
        <location evidence="1">Endomembrane system</location>
        <topology evidence="1">Multi-pass membrane protein</topology>
    </subcellularLocation>
</comment>
<dbReference type="InterPro" id="IPR022357">
    <property type="entry name" value="MIP_CS"/>
</dbReference>
<gene>
    <name evidence="11" type="ORF">SKAU_G00239650</name>
</gene>
<feature type="transmembrane region" description="Helical" evidence="10">
    <location>
        <begin position="154"/>
        <end position="173"/>
    </location>
</feature>
<dbReference type="PROSITE" id="PS00221">
    <property type="entry name" value="MIP"/>
    <property type="match status" value="1"/>
</dbReference>
<dbReference type="InterPro" id="IPR023277">
    <property type="entry name" value="Aquaporin_8"/>
</dbReference>
<comment type="similarity">
    <text evidence="2 8">Belongs to the MIP/aquaporin (TC 1.A.8) family.</text>
</comment>
<dbReference type="Gene3D" id="1.20.1080.10">
    <property type="entry name" value="Glycerol uptake facilitator protein"/>
    <property type="match status" value="1"/>
</dbReference>
<evidence type="ECO:0000256" key="10">
    <source>
        <dbReference type="SAM" id="Phobius"/>
    </source>
</evidence>
<dbReference type="Proteomes" id="UP001152622">
    <property type="component" value="Chromosome 8"/>
</dbReference>
<evidence type="ECO:0000256" key="6">
    <source>
        <dbReference type="ARBA" id="ARBA00022989"/>
    </source>
</evidence>
<keyword evidence="5" id="KW-0677">Repeat</keyword>
<feature type="transmembrane region" description="Helical" evidence="10">
    <location>
        <begin position="64"/>
        <end position="82"/>
    </location>
</feature>
<feature type="transmembrane region" description="Helical" evidence="10">
    <location>
        <begin position="89"/>
        <end position="110"/>
    </location>
</feature>
<evidence type="ECO:0000313" key="12">
    <source>
        <dbReference type="Proteomes" id="UP001152622"/>
    </source>
</evidence>
<keyword evidence="4 8" id="KW-0812">Transmembrane</keyword>
<name>A0A9Q1F7A7_SYNKA</name>
<dbReference type="Pfam" id="PF00230">
    <property type="entry name" value="MIP"/>
    <property type="match status" value="1"/>
</dbReference>
<dbReference type="PRINTS" id="PR00783">
    <property type="entry name" value="MINTRINSICP"/>
</dbReference>
<keyword evidence="6 10" id="KW-1133">Transmembrane helix</keyword>
<evidence type="ECO:0000256" key="2">
    <source>
        <dbReference type="ARBA" id="ARBA00006175"/>
    </source>
</evidence>
<feature type="transmembrane region" description="Helical" evidence="10">
    <location>
        <begin position="180"/>
        <end position="203"/>
    </location>
</feature>
<evidence type="ECO:0000256" key="3">
    <source>
        <dbReference type="ARBA" id="ARBA00022448"/>
    </source>
</evidence>
<feature type="region of interest" description="Disordered" evidence="9">
    <location>
        <begin position="1"/>
        <end position="21"/>
    </location>
</feature>
<dbReference type="PANTHER" id="PTHR45665">
    <property type="entry name" value="AQUAPORIN-8"/>
    <property type="match status" value="1"/>
</dbReference>
<dbReference type="AlphaFoldDB" id="A0A9Q1F7A7"/>
<dbReference type="OrthoDB" id="3222at2759"/>
<proteinExistence type="inferred from homology"/>
<evidence type="ECO:0000256" key="7">
    <source>
        <dbReference type="ARBA" id="ARBA00023136"/>
    </source>
</evidence>
<evidence type="ECO:0000256" key="9">
    <source>
        <dbReference type="SAM" id="MobiDB-lite"/>
    </source>
</evidence>
<organism evidence="11 12">
    <name type="scientific">Synaphobranchus kaupii</name>
    <name type="common">Kaup's arrowtooth eel</name>
    <dbReference type="NCBI Taxonomy" id="118154"/>
    <lineage>
        <taxon>Eukaryota</taxon>
        <taxon>Metazoa</taxon>
        <taxon>Chordata</taxon>
        <taxon>Craniata</taxon>
        <taxon>Vertebrata</taxon>
        <taxon>Euteleostomi</taxon>
        <taxon>Actinopterygii</taxon>
        <taxon>Neopterygii</taxon>
        <taxon>Teleostei</taxon>
        <taxon>Anguilliformes</taxon>
        <taxon>Synaphobranchidae</taxon>
        <taxon>Synaphobranchus</taxon>
    </lineage>
</organism>
<reference evidence="11" key="1">
    <citation type="journal article" date="2023" name="Science">
        <title>Genome structures resolve the early diversification of teleost fishes.</title>
        <authorList>
            <person name="Parey E."/>
            <person name="Louis A."/>
            <person name="Montfort J."/>
            <person name="Bouchez O."/>
            <person name="Roques C."/>
            <person name="Iampietro C."/>
            <person name="Lluch J."/>
            <person name="Castinel A."/>
            <person name="Donnadieu C."/>
            <person name="Desvignes T."/>
            <person name="Floi Bucao C."/>
            <person name="Jouanno E."/>
            <person name="Wen M."/>
            <person name="Mejri S."/>
            <person name="Dirks R."/>
            <person name="Jansen H."/>
            <person name="Henkel C."/>
            <person name="Chen W.J."/>
            <person name="Zahm M."/>
            <person name="Cabau C."/>
            <person name="Klopp C."/>
            <person name="Thompson A.W."/>
            <person name="Robinson-Rechavi M."/>
            <person name="Braasch I."/>
            <person name="Lecointre G."/>
            <person name="Bobe J."/>
            <person name="Postlethwait J.H."/>
            <person name="Berthelot C."/>
            <person name="Roest Crollius H."/>
            <person name="Guiguen Y."/>
        </authorList>
    </citation>
    <scope>NUCLEOTIDE SEQUENCE</scope>
    <source>
        <strain evidence="11">WJC10195</strain>
    </source>
</reference>
<keyword evidence="3 8" id="KW-0813">Transport</keyword>
<dbReference type="InterPro" id="IPR034294">
    <property type="entry name" value="Aquaporin_transptr"/>
</dbReference>
<dbReference type="PANTHER" id="PTHR45665:SF9">
    <property type="entry name" value="AQUAPORIN-8"/>
    <property type="match status" value="1"/>
</dbReference>
<dbReference type="InterPro" id="IPR000425">
    <property type="entry name" value="MIP"/>
</dbReference>
<feature type="transmembrane region" description="Helical" evidence="10">
    <location>
        <begin position="29"/>
        <end position="52"/>
    </location>
</feature>
<evidence type="ECO:0000256" key="5">
    <source>
        <dbReference type="ARBA" id="ARBA00022737"/>
    </source>
</evidence>
<evidence type="ECO:0000256" key="8">
    <source>
        <dbReference type="RuleBase" id="RU000477"/>
    </source>
</evidence>
<dbReference type="EMBL" id="JAINUF010000008">
    <property type="protein sequence ID" value="KAJ8352489.1"/>
    <property type="molecule type" value="Genomic_DNA"/>
</dbReference>
<evidence type="ECO:0000256" key="4">
    <source>
        <dbReference type="ARBA" id="ARBA00022692"/>
    </source>
</evidence>